<feature type="domain" description="Shikimate dehydrogenase substrate binding N-terminal" evidence="12">
    <location>
        <begin position="5"/>
        <end position="87"/>
    </location>
</feature>
<comment type="pathway">
    <text evidence="1 11">Metabolic intermediate biosynthesis; chorismate biosynthesis; chorismate from D-erythrose 4-phosphate and phosphoenolpyruvate: step 5/7.</text>
</comment>
<evidence type="ECO:0000256" key="7">
    <source>
        <dbReference type="ARBA" id="ARBA00022777"/>
    </source>
</evidence>
<dbReference type="InterPro" id="IPR031322">
    <property type="entry name" value="Shikimate/glucono_kinase"/>
</dbReference>
<dbReference type="GO" id="GO:0000287">
    <property type="term" value="F:magnesium ion binding"/>
    <property type="evidence" value="ECO:0007669"/>
    <property type="project" value="UniProtKB-UniRule"/>
</dbReference>
<keyword evidence="11" id="KW-0963">Cytoplasm</keyword>
<dbReference type="PROSITE" id="PS01128">
    <property type="entry name" value="SHIKIMATE_KINASE"/>
    <property type="match status" value="1"/>
</dbReference>
<keyword evidence="8 11" id="KW-0067">ATP-binding</keyword>
<dbReference type="PANTHER" id="PTHR21089">
    <property type="entry name" value="SHIKIMATE DEHYDROGENASE"/>
    <property type="match status" value="1"/>
</dbReference>
<dbReference type="Pfam" id="PF18317">
    <property type="entry name" value="SDH_C"/>
    <property type="match status" value="1"/>
</dbReference>
<feature type="binding site" evidence="11">
    <location>
        <begin position="275"/>
        <end position="280"/>
    </location>
    <ligand>
        <name>ATP</name>
        <dbReference type="ChEBI" id="CHEBI:30616"/>
    </ligand>
</feature>
<feature type="binding site" evidence="11">
    <location>
        <position position="321"/>
    </location>
    <ligand>
        <name>substrate</name>
    </ligand>
</feature>
<evidence type="ECO:0000256" key="4">
    <source>
        <dbReference type="ARBA" id="ARBA00022605"/>
    </source>
</evidence>
<dbReference type="GO" id="GO:0005829">
    <property type="term" value="C:cytosol"/>
    <property type="evidence" value="ECO:0007669"/>
    <property type="project" value="TreeGrafter"/>
</dbReference>
<dbReference type="GO" id="GO:0004765">
    <property type="term" value="F:shikimate kinase activity"/>
    <property type="evidence" value="ECO:0007669"/>
    <property type="project" value="UniProtKB-UniRule"/>
</dbReference>
<dbReference type="EC" id="2.7.1.71" evidence="3 11"/>
<evidence type="ECO:0000256" key="3">
    <source>
        <dbReference type="ARBA" id="ARBA00012154"/>
    </source>
</evidence>
<sequence>MKAAVLGSPIAHSLSPLLHRTGYATLGLDEWSYQRFELTAADLPSFLAGLDESWRGFSLTMPLKQACLEVADEVTALAARAGAGNTLVRTPTGWRADNTDIPGLVAALRPSWGGWTSAAVLGAGATARSAILALDELGVTAVTVYARRPAQADDLICWAATATPGLRVTAADLGSWAAGGEPAVISTLPAGAIDGTGIAPGGGLVFDAVYAGWPTPLARAAASAGRTVVGGAELLLAQALLQFEQFTGVRPDTEVLRRALAAAIEPKIVMVGFMGAGKTTVGRALASWLGRPFVDTDELIAASAGRSIAEIFAEDGEQFFRRLEAEAIIEVLTGAPAVVSLGGGAVGTRAVREALTGHRVVFLDVGYDEALARVGADSGRPVLARPDLPELYAARQQLYREVATVTVPSTGEPGQTHQELADQLTSRVLAALA</sequence>
<dbReference type="GO" id="GO:0004764">
    <property type="term" value="F:shikimate 3-dehydrogenase (NADP+) activity"/>
    <property type="evidence" value="ECO:0007669"/>
    <property type="project" value="InterPro"/>
</dbReference>
<dbReference type="Proteomes" id="UP000226079">
    <property type="component" value="Unassembled WGS sequence"/>
</dbReference>
<dbReference type="GO" id="GO:0050661">
    <property type="term" value="F:NADP binding"/>
    <property type="evidence" value="ECO:0007669"/>
    <property type="project" value="TreeGrafter"/>
</dbReference>
<keyword evidence="4 11" id="KW-0028">Amino-acid biosynthesis</keyword>
<dbReference type="PANTHER" id="PTHR21089:SF1">
    <property type="entry name" value="BIFUNCTIONAL 3-DEHYDROQUINATE DEHYDRATASE_SHIKIMATE DEHYDROGENASE, CHLOROPLASTIC"/>
    <property type="match status" value="1"/>
</dbReference>
<dbReference type="UniPathway" id="UPA00053">
    <property type="reaction ID" value="UER00088"/>
</dbReference>
<evidence type="ECO:0000313" key="14">
    <source>
        <dbReference type="EMBL" id="PFG17559.1"/>
    </source>
</evidence>
<evidence type="ECO:0000256" key="8">
    <source>
        <dbReference type="ARBA" id="ARBA00022840"/>
    </source>
</evidence>
<dbReference type="InterPro" id="IPR046346">
    <property type="entry name" value="Aminoacid_DH-like_N_sf"/>
</dbReference>
<evidence type="ECO:0000259" key="12">
    <source>
        <dbReference type="Pfam" id="PF08501"/>
    </source>
</evidence>
<comment type="pathway">
    <text evidence="2">Metabolic intermediate biosynthesis; chorismate biosynthesis; chorismate from D-erythrose 4-phosphate and phosphoenolpyruvate: step 4/7.</text>
</comment>
<evidence type="ECO:0000256" key="1">
    <source>
        <dbReference type="ARBA" id="ARBA00004842"/>
    </source>
</evidence>
<dbReference type="InterPro" id="IPR023000">
    <property type="entry name" value="Shikimate_kinase_CS"/>
</dbReference>
<accession>A0A2A9CVG2</accession>
<organism evidence="14 15">
    <name type="scientific">Propionicimonas paludicola</name>
    <dbReference type="NCBI Taxonomy" id="185243"/>
    <lineage>
        <taxon>Bacteria</taxon>
        <taxon>Bacillati</taxon>
        <taxon>Actinomycetota</taxon>
        <taxon>Actinomycetes</taxon>
        <taxon>Propionibacteriales</taxon>
        <taxon>Nocardioidaceae</taxon>
        <taxon>Propionicimonas</taxon>
    </lineage>
</organism>
<dbReference type="Gene3D" id="3.40.50.300">
    <property type="entry name" value="P-loop containing nucleotide triphosphate hydrolases"/>
    <property type="match status" value="1"/>
</dbReference>
<evidence type="ECO:0000259" key="13">
    <source>
        <dbReference type="Pfam" id="PF18317"/>
    </source>
</evidence>
<feature type="binding site" evidence="11">
    <location>
        <position position="297"/>
    </location>
    <ligand>
        <name>substrate</name>
    </ligand>
</feature>
<keyword evidence="11" id="KW-0479">Metal-binding</keyword>
<dbReference type="InterPro" id="IPR027417">
    <property type="entry name" value="P-loop_NTPase"/>
</dbReference>
<feature type="binding site" evidence="11">
    <location>
        <position position="415"/>
    </location>
    <ligand>
        <name>ATP</name>
        <dbReference type="ChEBI" id="CHEBI:30616"/>
    </ligand>
</feature>
<dbReference type="GO" id="GO:0019632">
    <property type="term" value="P:shikimate metabolic process"/>
    <property type="evidence" value="ECO:0007669"/>
    <property type="project" value="TreeGrafter"/>
</dbReference>
<name>A0A2A9CVG2_9ACTN</name>
<feature type="binding site" evidence="11">
    <location>
        <position position="279"/>
    </location>
    <ligand>
        <name>Mg(2+)</name>
        <dbReference type="ChEBI" id="CHEBI:18420"/>
    </ligand>
</feature>
<dbReference type="GO" id="GO:0008652">
    <property type="term" value="P:amino acid biosynthetic process"/>
    <property type="evidence" value="ECO:0007669"/>
    <property type="project" value="UniProtKB-KW"/>
</dbReference>
<keyword evidence="9 11" id="KW-0057">Aromatic amino acid biosynthesis</keyword>
<dbReference type="InterPro" id="IPR022893">
    <property type="entry name" value="Shikimate_DH_fam"/>
</dbReference>
<keyword evidence="15" id="KW-1185">Reference proteome</keyword>
<dbReference type="GO" id="GO:0005524">
    <property type="term" value="F:ATP binding"/>
    <property type="evidence" value="ECO:0007669"/>
    <property type="project" value="UniProtKB-UniRule"/>
</dbReference>
<keyword evidence="11" id="KW-0460">Magnesium</keyword>
<dbReference type="CDD" id="cd00464">
    <property type="entry name" value="SK"/>
    <property type="match status" value="1"/>
</dbReference>
<evidence type="ECO:0000256" key="10">
    <source>
        <dbReference type="ARBA" id="ARBA00048567"/>
    </source>
</evidence>
<feature type="domain" description="SDH C-terminal" evidence="13">
    <location>
        <begin position="231"/>
        <end position="260"/>
    </location>
</feature>
<keyword evidence="5 11" id="KW-0808">Transferase</keyword>
<dbReference type="SUPFAM" id="SSF53223">
    <property type="entry name" value="Aminoacid dehydrogenase-like, N-terminal domain"/>
    <property type="match status" value="1"/>
</dbReference>
<dbReference type="InterPro" id="IPR036291">
    <property type="entry name" value="NAD(P)-bd_dom_sf"/>
</dbReference>
<dbReference type="InterPro" id="IPR000623">
    <property type="entry name" value="Shikimate_kinase/TSH1"/>
</dbReference>
<comment type="subunit">
    <text evidence="11">Monomer.</text>
</comment>
<dbReference type="Pfam" id="PF01202">
    <property type="entry name" value="SKI"/>
    <property type="match status" value="1"/>
</dbReference>
<evidence type="ECO:0000313" key="15">
    <source>
        <dbReference type="Proteomes" id="UP000226079"/>
    </source>
</evidence>
<dbReference type="GO" id="GO:0009073">
    <property type="term" value="P:aromatic amino acid family biosynthetic process"/>
    <property type="evidence" value="ECO:0007669"/>
    <property type="project" value="UniProtKB-KW"/>
</dbReference>
<comment type="catalytic activity">
    <reaction evidence="10 11">
        <text>shikimate + ATP = 3-phosphoshikimate + ADP + H(+)</text>
        <dbReference type="Rhea" id="RHEA:13121"/>
        <dbReference type="ChEBI" id="CHEBI:15378"/>
        <dbReference type="ChEBI" id="CHEBI:30616"/>
        <dbReference type="ChEBI" id="CHEBI:36208"/>
        <dbReference type="ChEBI" id="CHEBI:145989"/>
        <dbReference type="ChEBI" id="CHEBI:456216"/>
        <dbReference type="EC" id="2.7.1.71"/>
    </reaction>
</comment>
<dbReference type="PRINTS" id="PR01100">
    <property type="entry name" value="SHIKIMTKNASE"/>
</dbReference>
<comment type="similarity">
    <text evidence="11">Belongs to the shikimate kinase family.</text>
</comment>
<reference evidence="14 15" key="1">
    <citation type="submission" date="2017-10" db="EMBL/GenBank/DDBJ databases">
        <title>Sequencing the genomes of 1000 actinobacteria strains.</title>
        <authorList>
            <person name="Klenk H.-P."/>
        </authorList>
    </citation>
    <scope>NUCLEOTIDE SEQUENCE [LARGE SCALE GENOMIC DNA]</scope>
    <source>
        <strain evidence="14 15">DSM 15597</strain>
    </source>
</reference>
<dbReference type="SUPFAM" id="SSF52540">
    <property type="entry name" value="P-loop containing nucleoside triphosphate hydrolases"/>
    <property type="match status" value="1"/>
</dbReference>
<comment type="function">
    <text evidence="11">Catalyzes the specific phosphorylation of the 3-hydroxyl group of shikimic acid using ATP as a cosubstrate.</text>
</comment>
<evidence type="ECO:0000256" key="6">
    <source>
        <dbReference type="ARBA" id="ARBA00022741"/>
    </source>
</evidence>
<feature type="binding site" evidence="11">
    <location>
        <position position="343"/>
    </location>
    <ligand>
        <name>substrate</name>
    </ligand>
</feature>
<feature type="binding site" evidence="11">
    <location>
        <position position="380"/>
    </location>
    <ligand>
        <name>ATP</name>
        <dbReference type="ChEBI" id="CHEBI:30616"/>
    </ligand>
</feature>
<dbReference type="EMBL" id="PDJC01000001">
    <property type="protein sequence ID" value="PFG17559.1"/>
    <property type="molecule type" value="Genomic_DNA"/>
</dbReference>
<evidence type="ECO:0000256" key="5">
    <source>
        <dbReference type="ARBA" id="ARBA00022679"/>
    </source>
</evidence>
<dbReference type="Gene3D" id="3.40.50.720">
    <property type="entry name" value="NAD(P)-binding Rossmann-like Domain"/>
    <property type="match status" value="1"/>
</dbReference>
<dbReference type="NCBIfam" id="NF001311">
    <property type="entry name" value="PRK00258.1-3"/>
    <property type="match status" value="1"/>
</dbReference>
<keyword evidence="6 11" id="KW-0547">Nucleotide-binding</keyword>
<evidence type="ECO:0000256" key="9">
    <source>
        <dbReference type="ARBA" id="ARBA00023141"/>
    </source>
</evidence>
<comment type="cofactor">
    <cofactor evidence="11">
        <name>Mg(2+)</name>
        <dbReference type="ChEBI" id="CHEBI:18420"/>
    </cofactor>
    <text evidence="11">Binds 1 Mg(2+) ion per subunit.</text>
</comment>
<comment type="caution">
    <text evidence="14">The sequence shown here is derived from an EMBL/GenBank/DDBJ whole genome shotgun (WGS) entry which is preliminary data.</text>
</comment>
<evidence type="ECO:0000256" key="11">
    <source>
        <dbReference type="HAMAP-Rule" id="MF_00109"/>
    </source>
</evidence>
<protein>
    <recommendedName>
        <fullName evidence="3 11">Shikimate kinase</fullName>
        <shortName evidence="11">SK</shortName>
        <ecNumber evidence="3 11">2.7.1.71</ecNumber>
    </recommendedName>
</protein>
<dbReference type="SUPFAM" id="SSF51735">
    <property type="entry name" value="NAD(P)-binding Rossmann-fold domains"/>
    <property type="match status" value="1"/>
</dbReference>
<keyword evidence="7 11" id="KW-0418">Kinase</keyword>
<dbReference type="Gene3D" id="3.40.50.10860">
    <property type="entry name" value="Leucine Dehydrogenase, chain A, domain 1"/>
    <property type="match status" value="1"/>
</dbReference>
<dbReference type="OrthoDB" id="9776868at2"/>
<dbReference type="AlphaFoldDB" id="A0A2A9CVG2"/>
<dbReference type="InterPro" id="IPR041121">
    <property type="entry name" value="SDH_C"/>
</dbReference>
<evidence type="ECO:0000256" key="2">
    <source>
        <dbReference type="ARBA" id="ARBA00004871"/>
    </source>
</evidence>
<dbReference type="InterPro" id="IPR013708">
    <property type="entry name" value="Shikimate_DH-bd_N"/>
</dbReference>
<dbReference type="RefSeq" id="WP_098460976.1">
    <property type="nucleotide sequence ID" value="NZ_PDJC01000001.1"/>
</dbReference>
<comment type="subcellular location">
    <subcellularLocation>
        <location evidence="11">Cytoplasm</location>
    </subcellularLocation>
</comment>
<proteinExistence type="inferred from homology"/>
<dbReference type="HAMAP" id="MF_00109">
    <property type="entry name" value="Shikimate_kinase"/>
    <property type="match status" value="1"/>
</dbReference>
<dbReference type="GO" id="GO:0009423">
    <property type="term" value="P:chorismate biosynthetic process"/>
    <property type="evidence" value="ECO:0007669"/>
    <property type="project" value="UniProtKB-UniRule"/>
</dbReference>
<dbReference type="Pfam" id="PF08501">
    <property type="entry name" value="Shikimate_dh_N"/>
    <property type="match status" value="1"/>
</dbReference>
<feature type="binding site" evidence="11">
    <location>
        <position position="395"/>
    </location>
    <ligand>
        <name>substrate</name>
    </ligand>
</feature>
<gene>
    <name evidence="11" type="primary">aroK</name>
    <name evidence="14" type="ORF">ATK74_2132</name>
</gene>